<name>A0ABQ3LI49_9SPHN</name>
<comment type="caution">
    <text evidence="2">The sequence shown here is derived from an EMBL/GenBank/DDBJ whole genome shotgun (WGS) entry which is preliminary data.</text>
</comment>
<evidence type="ECO:0000256" key="1">
    <source>
        <dbReference type="SAM" id="MobiDB-lite"/>
    </source>
</evidence>
<dbReference type="Proteomes" id="UP000652430">
    <property type="component" value="Unassembled WGS sequence"/>
</dbReference>
<proteinExistence type="predicted"/>
<protein>
    <submittedName>
        <fullName evidence="2">Uncharacterized protein</fullName>
    </submittedName>
</protein>
<reference evidence="3" key="1">
    <citation type="journal article" date="2019" name="Int. J. Syst. Evol. Microbiol.">
        <title>The Global Catalogue of Microorganisms (GCM) 10K type strain sequencing project: providing services to taxonomists for standard genome sequencing and annotation.</title>
        <authorList>
            <consortium name="The Broad Institute Genomics Platform"/>
            <consortium name="The Broad Institute Genome Sequencing Center for Infectious Disease"/>
            <person name="Wu L."/>
            <person name="Ma J."/>
        </authorList>
    </citation>
    <scope>NUCLEOTIDE SEQUENCE [LARGE SCALE GENOMIC DNA]</scope>
    <source>
        <strain evidence="3">CGMCC 1.8957</strain>
    </source>
</reference>
<evidence type="ECO:0000313" key="2">
    <source>
        <dbReference type="EMBL" id="GHH16104.1"/>
    </source>
</evidence>
<gene>
    <name evidence="2" type="ORF">GCM10008023_19730</name>
</gene>
<sequence>MPGPWDKYRTPAPAPQGGGVIIGRANPYTAQIEKERLDKARADNAVTPYDKRKAAADATKAEADARNAPAIRAADARLKQAQADALERANREADAGLDPATTTYYAQQVLAGAPMPAIGMGKQAAANRQAIMQEVARLGGAAGLNGADAAAQIAHYKAGTKQISNLENMAGTIGVNEQTALANGQQYIDRSAELPFQSPITPVNMLSNAIQRLFGGETISKADAAHNTFVNEYAKVVAGSPSGAGVLSDSARREAMSTINSNGSVAQKQAAFEQMKADMANRMIAIHGGINNAYRALTKQPGYEVPASTNGLTVAAAPGNRDSMPGANTQSPLVGDTTGSLTASTAQYLNQDDPKVEKQVAQMIRAGKSAAEINSVLQPLGYPGVDPASVSKAQEVLRANPGYKGPLVSVKHYVEQGANTRAGNEIGLSTLGSAGIGAYDGLNSLTFGKMGDAADYLSGKPGQSELAAHAAGEVHPIAKGVGQLIGTLPAFVGAEAGLAGLAARGVGGSRVAALLAKPVTSDLVGGAYAGAGGSPDNRVAGALFGSIAGAGGGTIGRNVVSPVAAALARTSAGKAVTGVANEVGNAGRRALNIPEVAPTVAPPKPSVAEALIMKKAGSAGVDGIAAQLAEAQRLGVPMALADTHPALTSLTGAAVRRSPDAAATAESALLPRARGQIDRFGNAVERDLGPIGNIPQISADMTAQARTAAGPLYDSAYANAVPGTPELAGTLNTPFGRQALGRAQTIAANERRAPSELGFAQDSEGNTILNPQPNQQIADHLAARAELDDAQNAYRMARNGSGDMGQAQQRVVMARDALRRAEGGLSGAPDPTAAASIPNYTTQTLDYVKRGMDDVLEQHRNPITGRLVLDEAGRAQNQVRQQFLSEVDSHNPAYAEARNAYAGPVQARDAMARGQDAYSLHPNELAMQVGNQTDEHLAQMQLGYRDTLMARANSARFNANPFDATLGTPAAEQRLAALHPDMPSIADLLRQRDLEGQLARAHNKILGNSDTAARTIADQEFANPVAEGALHAGAAVMTHGASIPGTAARIAGVGLRDRIAMGVGEGATQKANRIAELLLNPDPAASAATLSDLANASQLYKDYIRANNTRLGASLGAVGGGWVASGGAPN</sequence>
<feature type="region of interest" description="Disordered" evidence="1">
    <location>
        <begin position="1"/>
        <end position="22"/>
    </location>
</feature>
<evidence type="ECO:0000313" key="3">
    <source>
        <dbReference type="Proteomes" id="UP000652430"/>
    </source>
</evidence>
<organism evidence="2 3">
    <name type="scientific">Sphingomonas glacialis</name>
    <dbReference type="NCBI Taxonomy" id="658225"/>
    <lineage>
        <taxon>Bacteria</taxon>
        <taxon>Pseudomonadati</taxon>
        <taxon>Pseudomonadota</taxon>
        <taxon>Alphaproteobacteria</taxon>
        <taxon>Sphingomonadales</taxon>
        <taxon>Sphingomonadaceae</taxon>
        <taxon>Sphingomonas</taxon>
    </lineage>
</organism>
<keyword evidence="3" id="KW-1185">Reference proteome</keyword>
<dbReference type="RefSeq" id="WP_189676085.1">
    <property type="nucleotide sequence ID" value="NZ_BNAQ01000002.1"/>
</dbReference>
<accession>A0ABQ3LI49</accession>
<dbReference type="EMBL" id="BNAQ01000002">
    <property type="protein sequence ID" value="GHH16104.1"/>
    <property type="molecule type" value="Genomic_DNA"/>
</dbReference>